<evidence type="ECO:0000313" key="2">
    <source>
        <dbReference type="EMBL" id="KXG76752.1"/>
    </source>
</evidence>
<dbReference type="SUPFAM" id="SSF81301">
    <property type="entry name" value="Nucleotidyltransferase"/>
    <property type="match status" value="1"/>
</dbReference>
<name>A0A140L877_9FIRM</name>
<dbReference type="InterPro" id="IPR043519">
    <property type="entry name" value="NT_sf"/>
</dbReference>
<dbReference type="STRING" id="520764.AN618_14370"/>
<dbReference type="PANTHER" id="PTHR43449:SF1">
    <property type="entry name" value="POLYMERASE BETA NUCLEOTIDYLTRANSFERASE DOMAIN-CONTAINING PROTEIN"/>
    <property type="match status" value="1"/>
</dbReference>
<dbReference type="GO" id="GO:0016779">
    <property type="term" value="F:nucleotidyltransferase activity"/>
    <property type="evidence" value="ECO:0007669"/>
    <property type="project" value="InterPro"/>
</dbReference>
<dbReference type="PATRIC" id="fig|520764.3.peg.1543"/>
<dbReference type="Proteomes" id="UP000070427">
    <property type="component" value="Unassembled WGS sequence"/>
</dbReference>
<dbReference type="Pfam" id="PF01909">
    <property type="entry name" value="NTP_transf_2"/>
    <property type="match status" value="1"/>
</dbReference>
<reference evidence="2 3" key="1">
    <citation type="submission" date="2015-12" db="EMBL/GenBank/DDBJ databases">
        <title>Draft genome sequnece of Fervidicola ferrireducens strain Y170.</title>
        <authorList>
            <person name="Patel B.K."/>
        </authorList>
    </citation>
    <scope>NUCLEOTIDE SEQUENCE [LARGE SCALE GENOMIC DNA]</scope>
    <source>
        <strain evidence="2 3">Y170</strain>
    </source>
</reference>
<organism evidence="2 3">
    <name type="scientific">Fervidicola ferrireducens</name>
    <dbReference type="NCBI Taxonomy" id="520764"/>
    <lineage>
        <taxon>Bacteria</taxon>
        <taxon>Bacillati</taxon>
        <taxon>Bacillota</taxon>
        <taxon>Clostridia</taxon>
        <taxon>Thermosediminibacterales</taxon>
        <taxon>Thermosediminibacteraceae</taxon>
        <taxon>Fervidicola</taxon>
    </lineage>
</organism>
<dbReference type="CDD" id="cd05403">
    <property type="entry name" value="NT_KNTase_like"/>
    <property type="match status" value="1"/>
</dbReference>
<evidence type="ECO:0000259" key="1">
    <source>
        <dbReference type="Pfam" id="PF01909"/>
    </source>
</evidence>
<dbReference type="RefSeq" id="WP_066353501.1">
    <property type="nucleotide sequence ID" value="NZ_LOED01000016.1"/>
</dbReference>
<protein>
    <recommendedName>
        <fullName evidence="1">Polymerase nucleotidyl transferase domain-containing protein</fullName>
    </recommendedName>
</protein>
<dbReference type="AlphaFoldDB" id="A0A140L877"/>
<keyword evidence="3" id="KW-1185">Reference proteome</keyword>
<sequence length="120" mass="13784">MPVRSLNSSVLKWPDKEAAVLSLLEWTKEIVKNRDDIVKVGYFGSYARGDWGVGSDLDIIVIVKKSEIPFDKRSAEWDTEGISVPVDLLVYTEEEYENMKTSNSGFCRAIEKEVEWIYPY</sequence>
<dbReference type="EMBL" id="LOED01000016">
    <property type="protein sequence ID" value="KXG76752.1"/>
    <property type="molecule type" value="Genomic_DNA"/>
</dbReference>
<dbReference type="PANTHER" id="PTHR43449">
    <property type="entry name" value="NUCLEOTIDYLTRANSFERASE"/>
    <property type="match status" value="1"/>
</dbReference>
<dbReference type="Gene3D" id="3.30.460.10">
    <property type="entry name" value="Beta Polymerase, domain 2"/>
    <property type="match status" value="1"/>
</dbReference>
<dbReference type="OrthoDB" id="9813766at2"/>
<dbReference type="InterPro" id="IPR002934">
    <property type="entry name" value="Polymerase_NTP_transf_dom"/>
</dbReference>
<dbReference type="InParanoid" id="A0A140L877"/>
<proteinExistence type="predicted"/>
<comment type="caution">
    <text evidence="2">The sequence shown here is derived from an EMBL/GenBank/DDBJ whole genome shotgun (WGS) entry which is preliminary data.</text>
</comment>
<feature type="domain" description="Polymerase nucleotidyl transferase" evidence="1">
    <location>
        <begin position="25"/>
        <end position="96"/>
    </location>
</feature>
<evidence type="ECO:0000313" key="3">
    <source>
        <dbReference type="Proteomes" id="UP000070427"/>
    </source>
</evidence>
<accession>A0A140L877</accession>
<gene>
    <name evidence="2" type="ORF">AN618_14370</name>
</gene>